<keyword evidence="2" id="KW-1185">Reference proteome</keyword>
<evidence type="ECO:0000313" key="1">
    <source>
        <dbReference type="EMBL" id="KYM98307.1"/>
    </source>
</evidence>
<protein>
    <submittedName>
        <fullName evidence="1">Uncharacterized protein</fullName>
    </submittedName>
</protein>
<reference evidence="1 2" key="1">
    <citation type="submission" date="2016-03" db="EMBL/GenBank/DDBJ databases">
        <title>Cyphomyrmex costatus WGS genome.</title>
        <authorList>
            <person name="Nygaard S."/>
            <person name="Hu H."/>
            <person name="Boomsma J."/>
            <person name="Zhang G."/>
        </authorList>
    </citation>
    <scope>NUCLEOTIDE SEQUENCE [LARGE SCALE GENOMIC DNA]</scope>
    <source>
        <strain evidence="1">MS0001</strain>
        <tissue evidence="1">Whole body</tissue>
    </source>
</reference>
<proteinExistence type="predicted"/>
<organism evidence="1 2">
    <name type="scientific">Cyphomyrmex costatus</name>
    <dbReference type="NCBI Taxonomy" id="456900"/>
    <lineage>
        <taxon>Eukaryota</taxon>
        <taxon>Metazoa</taxon>
        <taxon>Ecdysozoa</taxon>
        <taxon>Arthropoda</taxon>
        <taxon>Hexapoda</taxon>
        <taxon>Insecta</taxon>
        <taxon>Pterygota</taxon>
        <taxon>Neoptera</taxon>
        <taxon>Endopterygota</taxon>
        <taxon>Hymenoptera</taxon>
        <taxon>Apocrita</taxon>
        <taxon>Aculeata</taxon>
        <taxon>Formicoidea</taxon>
        <taxon>Formicidae</taxon>
        <taxon>Myrmicinae</taxon>
        <taxon>Cyphomyrmex</taxon>
    </lineage>
</organism>
<evidence type="ECO:0000313" key="2">
    <source>
        <dbReference type="Proteomes" id="UP000078542"/>
    </source>
</evidence>
<accession>A0A151ID54</accession>
<dbReference type="AlphaFoldDB" id="A0A151ID54"/>
<gene>
    <name evidence="1" type="ORF">ALC62_11010</name>
</gene>
<feature type="non-terminal residue" evidence="1">
    <location>
        <position position="1"/>
    </location>
</feature>
<sequence length="102" mass="11665">SGIARWRRDKQPSDLHVTHGAKLVAHCQIWPTRVTLDPPIGRAWRASRARDARFPLDFPSRAASFERLSLAAERRGDRLSRSRDISRCLFDDIAPSLKTIFN</sequence>
<name>A0A151ID54_9HYME</name>
<dbReference type="Proteomes" id="UP000078542">
    <property type="component" value="Unassembled WGS sequence"/>
</dbReference>
<dbReference type="EMBL" id="KQ977991">
    <property type="protein sequence ID" value="KYM98307.1"/>
    <property type="molecule type" value="Genomic_DNA"/>
</dbReference>